<dbReference type="Pfam" id="PF07715">
    <property type="entry name" value="Plug"/>
    <property type="match status" value="1"/>
</dbReference>
<dbReference type="HOGENOM" id="CLU_008287_9_0_5"/>
<organism evidence="19 20">
    <name type="scientific">Paracoccus aminophilus JCM 7686</name>
    <dbReference type="NCBI Taxonomy" id="1367847"/>
    <lineage>
        <taxon>Bacteria</taxon>
        <taxon>Pseudomonadati</taxon>
        <taxon>Pseudomonadota</taxon>
        <taxon>Alphaproteobacteria</taxon>
        <taxon>Rhodobacterales</taxon>
        <taxon>Paracoccaceae</taxon>
        <taxon>Paracoccus</taxon>
    </lineage>
</organism>
<comment type="similarity">
    <text evidence="2 14 15">Belongs to the TonB-dependent receptor family.</text>
</comment>
<sequence>MSILSAKDHRPSGRRKFYATLLGCASALAFVPGFALAQATSGAVVQLDTVVIDGTAGDDDAGSIVASRTTSGGKIATELLDTPASVSVITSKEIQERNAQNVEQVLSYSAGVTTDFYGSDDRFDFIKIRGLDAYAYRDGLTLGRPFGGVREEVFAFERVEVLRGANSTTFGVSDPGGAVNYITKRPRDIRFGEAYVTGGSNNLAEVGVDFGDNLTPDATLSYRVTAKVRKADAEYDHSRDNEKFVMGGLTWRPDAATSLTMVVDYLKKDGVPGSGGHPVGSDLPRHRFFGEPDYNYRGTERTTLNLMFEHDFGGGLSFSSNARYSDAKTNFGYAYVSGSAGDGSTTVNRAFFGNDGTDREFIVDARLQYDSRFNGIDSQTLVGVEYRDATSTDITAWGPAPSIDWRNPIYTGRPANVPVLSSSKSEQKGKALYLQQNLTFSEKWIATLGLRHDWIDTTNTDRLAATSQSGEFSETTKRLGLTYKLNEDLSLYGSYAESVVPASLTVEPEEGDQLEFGVKYRPAGTNALLTAAVYDLTKKNMTRIDPITNRPATIGEVRVRGLDLEGKAELSDRISLIGSYSYLDSEITRNGTLGNEGKRLTFVPRHTASVWVNYTLAGNESRGDMTFGLGGRFTGSYYFNDANTVGTGSNFTVDAAYSYQLEKNTALALNVSNLFDRKHIDYGGFGADFYNPGREVSVSLRRSW</sequence>
<evidence type="ECO:0000259" key="17">
    <source>
        <dbReference type="Pfam" id="PF00593"/>
    </source>
</evidence>
<keyword evidence="9" id="KW-0406">Ion transport</keyword>
<dbReference type="PANTHER" id="PTHR32552:SF68">
    <property type="entry name" value="FERRICHROME OUTER MEMBRANE TRANSPORTER_PHAGE RECEPTOR"/>
    <property type="match status" value="1"/>
</dbReference>
<evidence type="ECO:0000313" key="19">
    <source>
        <dbReference type="EMBL" id="AGT08577.1"/>
    </source>
</evidence>
<feature type="domain" description="TonB-dependent receptor-like beta-barrel" evidence="17">
    <location>
        <begin position="251"/>
        <end position="674"/>
    </location>
</feature>
<keyword evidence="5" id="KW-0410">Iron transport</keyword>
<dbReference type="GO" id="GO:0015891">
    <property type="term" value="P:siderophore transport"/>
    <property type="evidence" value="ECO:0007669"/>
    <property type="project" value="InterPro"/>
</dbReference>
<dbReference type="OrthoDB" id="9760333at2"/>
<dbReference type="AlphaFoldDB" id="S5XTU0"/>
<reference evidence="19 20" key="1">
    <citation type="journal article" date="2014" name="BMC Genomics">
        <title>Architecture and functions of a multipartite genome of the methylotrophic bacterium Paracoccus aminophilus JCM 7686, containing primary and secondary chromids.</title>
        <authorList>
            <person name="Dziewit L."/>
            <person name="Czarnecki J."/>
            <person name="Wibberg D."/>
            <person name="Radlinska M."/>
            <person name="Mrozek P."/>
            <person name="Szymczak M."/>
            <person name="Schluter A."/>
            <person name="Puhler A."/>
            <person name="Bartosik D."/>
        </authorList>
    </citation>
    <scope>NUCLEOTIDE SEQUENCE [LARGE SCALE GENOMIC DNA]</scope>
    <source>
        <strain evidence="19">JCM 7686</strain>
    </source>
</reference>
<evidence type="ECO:0000313" key="20">
    <source>
        <dbReference type="Proteomes" id="UP000015480"/>
    </source>
</evidence>
<accession>S5XTU0</accession>
<dbReference type="PANTHER" id="PTHR32552">
    <property type="entry name" value="FERRICHROME IRON RECEPTOR-RELATED"/>
    <property type="match status" value="1"/>
</dbReference>
<dbReference type="Proteomes" id="UP000015480">
    <property type="component" value="Chromosome"/>
</dbReference>
<dbReference type="GO" id="GO:0015344">
    <property type="term" value="F:siderophore uptake transmembrane transporter activity"/>
    <property type="evidence" value="ECO:0007669"/>
    <property type="project" value="TreeGrafter"/>
</dbReference>
<feature type="signal peptide" evidence="16">
    <location>
        <begin position="1"/>
        <end position="37"/>
    </location>
</feature>
<keyword evidence="4 14" id="KW-1134">Transmembrane beta strand</keyword>
<dbReference type="InterPro" id="IPR012910">
    <property type="entry name" value="Plug_dom"/>
</dbReference>
<evidence type="ECO:0000256" key="15">
    <source>
        <dbReference type="RuleBase" id="RU003357"/>
    </source>
</evidence>
<evidence type="ECO:0000256" key="1">
    <source>
        <dbReference type="ARBA" id="ARBA00004571"/>
    </source>
</evidence>
<feature type="domain" description="TonB-dependent receptor plug" evidence="18">
    <location>
        <begin position="79"/>
        <end position="178"/>
    </location>
</feature>
<feature type="chain" id="PRO_5004544573" evidence="16">
    <location>
        <begin position="38"/>
        <end position="704"/>
    </location>
</feature>
<dbReference type="InterPro" id="IPR010105">
    <property type="entry name" value="TonB_sidphr_rcpt"/>
</dbReference>
<evidence type="ECO:0000256" key="3">
    <source>
        <dbReference type="ARBA" id="ARBA00022448"/>
    </source>
</evidence>
<dbReference type="Pfam" id="PF00593">
    <property type="entry name" value="TonB_dep_Rec_b-barrel"/>
    <property type="match status" value="1"/>
</dbReference>
<gene>
    <name evidence="19" type="ORF">JCM7686_1476</name>
</gene>
<dbReference type="GO" id="GO:0038023">
    <property type="term" value="F:signaling receptor activity"/>
    <property type="evidence" value="ECO:0007669"/>
    <property type="project" value="InterPro"/>
</dbReference>
<evidence type="ECO:0000256" key="7">
    <source>
        <dbReference type="ARBA" id="ARBA00022729"/>
    </source>
</evidence>
<keyword evidence="10 15" id="KW-0798">TonB box</keyword>
<dbReference type="CDD" id="cd01347">
    <property type="entry name" value="ligand_gated_channel"/>
    <property type="match status" value="1"/>
</dbReference>
<dbReference type="RefSeq" id="WP_020950215.1">
    <property type="nucleotide sequence ID" value="NC_022041.1"/>
</dbReference>
<dbReference type="NCBIfam" id="TIGR01783">
    <property type="entry name" value="TonB-siderophor"/>
    <property type="match status" value="1"/>
</dbReference>
<dbReference type="InterPro" id="IPR000531">
    <property type="entry name" value="Beta-barrel_TonB"/>
</dbReference>
<dbReference type="Gene3D" id="2.170.130.10">
    <property type="entry name" value="TonB-dependent receptor, plug domain"/>
    <property type="match status" value="1"/>
</dbReference>
<evidence type="ECO:0000256" key="8">
    <source>
        <dbReference type="ARBA" id="ARBA00023004"/>
    </source>
</evidence>
<evidence type="ECO:0000256" key="14">
    <source>
        <dbReference type="PROSITE-ProRule" id="PRU01360"/>
    </source>
</evidence>
<dbReference type="eggNOG" id="COG4773">
    <property type="taxonomic scope" value="Bacteria"/>
</dbReference>
<keyword evidence="13 14" id="KW-0998">Cell outer membrane</keyword>
<name>S5XTU0_PARAH</name>
<dbReference type="EMBL" id="CP006650">
    <property type="protein sequence ID" value="AGT08577.1"/>
    <property type="molecule type" value="Genomic_DNA"/>
</dbReference>
<keyword evidence="7 16" id="KW-0732">Signal</keyword>
<evidence type="ECO:0000256" key="6">
    <source>
        <dbReference type="ARBA" id="ARBA00022692"/>
    </source>
</evidence>
<evidence type="ECO:0000256" key="16">
    <source>
        <dbReference type="SAM" id="SignalP"/>
    </source>
</evidence>
<dbReference type="PATRIC" id="fig|1367847.3.peg.1449"/>
<keyword evidence="11 14" id="KW-0472">Membrane</keyword>
<dbReference type="SUPFAM" id="SSF56935">
    <property type="entry name" value="Porins"/>
    <property type="match status" value="1"/>
</dbReference>
<evidence type="ECO:0000256" key="11">
    <source>
        <dbReference type="ARBA" id="ARBA00023136"/>
    </source>
</evidence>
<keyword evidence="12" id="KW-0675">Receptor</keyword>
<evidence type="ECO:0000256" key="10">
    <source>
        <dbReference type="ARBA" id="ARBA00023077"/>
    </source>
</evidence>
<keyword evidence="8" id="KW-0408">Iron</keyword>
<evidence type="ECO:0000256" key="13">
    <source>
        <dbReference type="ARBA" id="ARBA00023237"/>
    </source>
</evidence>
<comment type="subcellular location">
    <subcellularLocation>
        <location evidence="1 14">Cell outer membrane</location>
        <topology evidence="1 14">Multi-pass membrane protein</topology>
    </subcellularLocation>
</comment>
<evidence type="ECO:0000256" key="4">
    <source>
        <dbReference type="ARBA" id="ARBA00022452"/>
    </source>
</evidence>
<dbReference type="InterPro" id="IPR037066">
    <property type="entry name" value="Plug_dom_sf"/>
</dbReference>
<keyword evidence="3 14" id="KW-0813">Transport</keyword>
<dbReference type="GO" id="GO:0009279">
    <property type="term" value="C:cell outer membrane"/>
    <property type="evidence" value="ECO:0007669"/>
    <property type="project" value="UniProtKB-SubCell"/>
</dbReference>
<evidence type="ECO:0000256" key="2">
    <source>
        <dbReference type="ARBA" id="ARBA00009810"/>
    </source>
</evidence>
<evidence type="ECO:0000256" key="9">
    <source>
        <dbReference type="ARBA" id="ARBA00023065"/>
    </source>
</evidence>
<keyword evidence="6 14" id="KW-0812">Transmembrane</keyword>
<evidence type="ECO:0000256" key="5">
    <source>
        <dbReference type="ARBA" id="ARBA00022496"/>
    </source>
</evidence>
<evidence type="ECO:0000259" key="18">
    <source>
        <dbReference type="Pfam" id="PF07715"/>
    </source>
</evidence>
<dbReference type="KEGG" id="pami:JCM7686_1476"/>
<protein>
    <submittedName>
        <fullName evidence="19">Iron complex, outermembrane recepter protein</fullName>
    </submittedName>
</protein>
<dbReference type="InterPro" id="IPR039426">
    <property type="entry name" value="TonB-dep_rcpt-like"/>
</dbReference>
<dbReference type="Gene3D" id="2.40.170.20">
    <property type="entry name" value="TonB-dependent receptor, beta-barrel domain"/>
    <property type="match status" value="1"/>
</dbReference>
<dbReference type="STRING" id="1367847.JCM7686_1476"/>
<evidence type="ECO:0000256" key="12">
    <source>
        <dbReference type="ARBA" id="ARBA00023170"/>
    </source>
</evidence>
<proteinExistence type="inferred from homology"/>
<dbReference type="PROSITE" id="PS52016">
    <property type="entry name" value="TONB_DEPENDENT_REC_3"/>
    <property type="match status" value="1"/>
</dbReference>
<keyword evidence="20" id="KW-1185">Reference proteome</keyword>
<dbReference type="InterPro" id="IPR036942">
    <property type="entry name" value="Beta-barrel_TonB_sf"/>
</dbReference>